<name>A0A6J1LSQ7_DROHY</name>
<gene>
    <name evidence="12" type="primary">LOC111597580</name>
</gene>
<dbReference type="OrthoDB" id="6765072at2759"/>
<feature type="transmembrane region" description="Helical" evidence="10">
    <location>
        <begin position="127"/>
        <end position="156"/>
    </location>
</feature>
<dbReference type="KEGG" id="dhe:111597580"/>
<dbReference type="CTD" id="39191"/>
<comment type="similarity">
    <text evidence="10">Belongs to the insect chemoreceptor superfamily. Heteromeric odorant receptor channel (TC 1.A.69) family.</text>
</comment>
<keyword evidence="2" id="KW-1003">Cell membrane</keyword>
<reference evidence="12" key="1">
    <citation type="submission" date="2025-08" db="UniProtKB">
        <authorList>
            <consortium name="RefSeq"/>
        </authorList>
    </citation>
    <scope>IDENTIFICATION</scope>
    <source>
        <strain evidence="12">15085-1641.00</strain>
        <tissue evidence="12">Whole body</tissue>
    </source>
</reference>
<accession>A0A6J1LSQ7</accession>
<evidence type="ECO:0000256" key="2">
    <source>
        <dbReference type="ARBA" id="ARBA00022475"/>
    </source>
</evidence>
<feature type="transmembrane region" description="Helical" evidence="10">
    <location>
        <begin position="295"/>
        <end position="313"/>
    </location>
</feature>
<keyword evidence="8 10" id="KW-0675">Receptor</keyword>
<evidence type="ECO:0000256" key="9">
    <source>
        <dbReference type="ARBA" id="ARBA00023224"/>
    </source>
</evidence>
<evidence type="ECO:0000256" key="1">
    <source>
        <dbReference type="ARBA" id="ARBA00004651"/>
    </source>
</evidence>
<keyword evidence="9 10" id="KW-0807">Transducer</keyword>
<dbReference type="GO" id="GO:0007165">
    <property type="term" value="P:signal transduction"/>
    <property type="evidence" value="ECO:0007669"/>
    <property type="project" value="UniProtKB-KW"/>
</dbReference>
<dbReference type="RefSeq" id="XP_023168146.2">
    <property type="nucleotide sequence ID" value="XM_023312378.2"/>
</dbReference>
<dbReference type="AlphaFoldDB" id="A0A6J1LSQ7"/>
<dbReference type="OMA" id="TNCLWYE"/>
<keyword evidence="4 10" id="KW-0812">Transmembrane</keyword>
<dbReference type="Proteomes" id="UP000504633">
    <property type="component" value="Unplaced"/>
</dbReference>
<dbReference type="PANTHER" id="PTHR21137">
    <property type="entry name" value="ODORANT RECEPTOR"/>
    <property type="match status" value="1"/>
</dbReference>
<dbReference type="PANTHER" id="PTHR21137:SF35">
    <property type="entry name" value="ODORANT RECEPTOR 19A-RELATED"/>
    <property type="match status" value="1"/>
</dbReference>
<feature type="transmembrane region" description="Helical" evidence="10">
    <location>
        <begin position="261"/>
        <end position="289"/>
    </location>
</feature>
<evidence type="ECO:0000313" key="11">
    <source>
        <dbReference type="Proteomes" id="UP000504633"/>
    </source>
</evidence>
<organism evidence="11 12">
    <name type="scientific">Drosophila hydei</name>
    <name type="common">Fruit fly</name>
    <dbReference type="NCBI Taxonomy" id="7224"/>
    <lineage>
        <taxon>Eukaryota</taxon>
        <taxon>Metazoa</taxon>
        <taxon>Ecdysozoa</taxon>
        <taxon>Arthropoda</taxon>
        <taxon>Hexapoda</taxon>
        <taxon>Insecta</taxon>
        <taxon>Pterygota</taxon>
        <taxon>Neoptera</taxon>
        <taxon>Endopterygota</taxon>
        <taxon>Diptera</taxon>
        <taxon>Brachycera</taxon>
        <taxon>Muscomorpha</taxon>
        <taxon>Ephydroidea</taxon>
        <taxon>Drosophilidae</taxon>
        <taxon>Drosophila</taxon>
    </lineage>
</organism>
<evidence type="ECO:0000256" key="5">
    <source>
        <dbReference type="ARBA" id="ARBA00022725"/>
    </source>
</evidence>
<dbReference type="GO" id="GO:0004984">
    <property type="term" value="F:olfactory receptor activity"/>
    <property type="evidence" value="ECO:0007669"/>
    <property type="project" value="InterPro"/>
</dbReference>
<evidence type="ECO:0000256" key="4">
    <source>
        <dbReference type="ARBA" id="ARBA00022692"/>
    </source>
</evidence>
<evidence type="ECO:0000256" key="3">
    <source>
        <dbReference type="ARBA" id="ARBA00022606"/>
    </source>
</evidence>
<feature type="transmembrane region" description="Helical" evidence="10">
    <location>
        <begin position="176"/>
        <end position="197"/>
    </location>
</feature>
<protein>
    <recommendedName>
        <fullName evidence="10">Odorant receptor</fullName>
    </recommendedName>
</protein>
<keyword evidence="7 10" id="KW-0472">Membrane</keyword>
<feature type="transmembrane region" description="Helical" evidence="10">
    <location>
        <begin position="37"/>
        <end position="60"/>
    </location>
</feature>
<keyword evidence="6 10" id="KW-1133">Transmembrane helix</keyword>
<keyword evidence="11" id="KW-1185">Reference proteome</keyword>
<dbReference type="GO" id="GO:0005549">
    <property type="term" value="F:odorant binding"/>
    <property type="evidence" value="ECO:0007669"/>
    <property type="project" value="InterPro"/>
</dbReference>
<evidence type="ECO:0000256" key="6">
    <source>
        <dbReference type="ARBA" id="ARBA00022989"/>
    </source>
</evidence>
<proteinExistence type="inferred from homology"/>
<evidence type="ECO:0000256" key="8">
    <source>
        <dbReference type="ARBA" id="ARBA00023170"/>
    </source>
</evidence>
<evidence type="ECO:0000313" key="12">
    <source>
        <dbReference type="RefSeq" id="XP_023168146.2"/>
    </source>
</evidence>
<sequence>MTKTAVSRLATVIKLIRFCVAVCGTDVSDPNYRMWTWTYLILCAIFAFFVFTGYTMYVGVMLKDWTIILQALAVAGSAAQGLTKFLCCVGNASVMRKIQGTYESMYREYEGRNGVYTKYLHQRINNFWYLMLAFVWVYTSLVIVMICFPLFEFVAYGKRGMVLHFLIPGLDHNSDSGYLVLISLHCTFLILGAFGNFGGDMYLFLFIVNVPLLKDIFNAKFDEFNALVVQENKYKEMHAMLWDLLGWHQKYATILQETKQIFTVVMFVQLMTACVGILCTISCIFTKVWPTAPAYLIYSFIVLYTFCGLGTIVETTNEQFTTEIYSNCLWYEMPPKEQKLVILMLAKSQKERSLTAADMLPLSMATALQLTKAIYSFSMMMITYLDYEK</sequence>
<keyword evidence="3 10" id="KW-0716">Sensory transduction</keyword>
<keyword evidence="5 10" id="KW-0552">Olfaction</keyword>
<dbReference type="GO" id="GO:0005886">
    <property type="term" value="C:plasma membrane"/>
    <property type="evidence" value="ECO:0007669"/>
    <property type="project" value="UniProtKB-SubCell"/>
</dbReference>
<comment type="caution">
    <text evidence="10">Lacks conserved residue(s) required for the propagation of feature annotation.</text>
</comment>
<evidence type="ECO:0000256" key="10">
    <source>
        <dbReference type="RuleBase" id="RU351113"/>
    </source>
</evidence>
<dbReference type="GeneID" id="111597580"/>
<dbReference type="Pfam" id="PF02949">
    <property type="entry name" value="7tm_6"/>
    <property type="match status" value="1"/>
</dbReference>
<evidence type="ECO:0000256" key="7">
    <source>
        <dbReference type="ARBA" id="ARBA00023136"/>
    </source>
</evidence>
<dbReference type="InterPro" id="IPR004117">
    <property type="entry name" value="7tm6_olfct_rcpt"/>
</dbReference>
<comment type="subcellular location">
    <subcellularLocation>
        <location evidence="1 10">Cell membrane</location>
        <topology evidence="1 10">Multi-pass membrane protein</topology>
    </subcellularLocation>
</comment>